<dbReference type="WBParaSite" id="Csp11.Scaffold629.g7550.t1">
    <property type="protein sequence ID" value="Csp11.Scaffold629.g7550.t1"/>
    <property type="gene ID" value="Csp11.Scaffold629.g7550"/>
</dbReference>
<sequence length="93" mass="10873">MSSLESDGANAVILRLKTRSLYCDRETTWVYETSIRGATDSHPAAENQWLIFFLRYGIEAKRQKREKDTLEKELLPLCLFLCLPHSSSFLYYH</sequence>
<accession>A0A1I7UB45</accession>
<protein>
    <submittedName>
        <fullName evidence="2">Uncharacterized protein</fullName>
    </submittedName>
</protein>
<reference evidence="2" key="1">
    <citation type="submission" date="2016-11" db="UniProtKB">
        <authorList>
            <consortium name="WormBaseParasite"/>
        </authorList>
    </citation>
    <scope>IDENTIFICATION</scope>
</reference>
<keyword evidence="1" id="KW-1185">Reference proteome</keyword>
<proteinExistence type="predicted"/>
<dbReference type="Proteomes" id="UP000095282">
    <property type="component" value="Unplaced"/>
</dbReference>
<name>A0A1I7UB45_9PELO</name>
<evidence type="ECO:0000313" key="2">
    <source>
        <dbReference type="WBParaSite" id="Csp11.Scaffold629.g7550.t1"/>
    </source>
</evidence>
<organism evidence="1 2">
    <name type="scientific">Caenorhabditis tropicalis</name>
    <dbReference type="NCBI Taxonomy" id="1561998"/>
    <lineage>
        <taxon>Eukaryota</taxon>
        <taxon>Metazoa</taxon>
        <taxon>Ecdysozoa</taxon>
        <taxon>Nematoda</taxon>
        <taxon>Chromadorea</taxon>
        <taxon>Rhabditida</taxon>
        <taxon>Rhabditina</taxon>
        <taxon>Rhabditomorpha</taxon>
        <taxon>Rhabditoidea</taxon>
        <taxon>Rhabditidae</taxon>
        <taxon>Peloderinae</taxon>
        <taxon>Caenorhabditis</taxon>
    </lineage>
</organism>
<dbReference type="AlphaFoldDB" id="A0A1I7UB45"/>
<evidence type="ECO:0000313" key="1">
    <source>
        <dbReference type="Proteomes" id="UP000095282"/>
    </source>
</evidence>